<dbReference type="PANTHER" id="PTHR35851:SF1">
    <property type="entry name" value="CELL DIVISION PROTEIN FTSQ"/>
    <property type="match status" value="1"/>
</dbReference>
<comment type="subunit">
    <text evidence="9">Part of a complex composed of FtsB, FtsL and FtsQ.</text>
</comment>
<keyword evidence="8 9" id="KW-0131">Cell cycle</keyword>
<dbReference type="InterPro" id="IPR013685">
    <property type="entry name" value="POTRA_FtsQ_type"/>
</dbReference>
<dbReference type="HOGENOM" id="CLU_064041_0_0_4"/>
<protein>
    <recommendedName>
        <fullName evidence="9">Cell division protein FtsQ</fullName>
    </recommendedName>
</protein>
<name>Q3SMG9_THIDA</name>
<evidence type="ECO:0000256" key="4">
    <source>
        <dbReference type="ARBA" id="ARBA00022618"/>
    </source>
</evidence>
<comment type="subcellular location">
    <subcellularLocation>
        <location evidence="9">Cell inner membrane</location>
        <topology evidence="9">Single-pass type II membrane protein</topology>
    </subcellularLocation>
    <subcellularLocation>
        <location evidence="1">Membrane</location>
    </subcellularLocation>
    <text evidence="9">Localizes to the division septum.</text>
</comment>
<proteinExistence type="inferred from homology"/>
<evidence type="ECO:0000256" key="6">
    <source>
        <dbReference type="ARBA" id="ARBA00022989"/>
    </source>
</evidence>
<comment type="function">
    <text evidence="9">Essential cell division protein. May link together the upstream cell division proteins, which are predominantly cytoplasmic, with the downstream cell division proteins, which are predominantly periplasmic. May control correct divisome assembly.</text>
</comment>
<dbReference type="OrthoDB" id="9790370at2"/>
<dbReference type="EMBL" id="CP000116">
    <property type="protein sequence ID" value="AAZ96076.1"/>
    <property type="molecule type" value="Genomic_DNA"/>
</dbReference>
<keyword evidence="4 9" id="KW-0132">Cell division</keyword>
<evidence type="ECO:0000313" key="11">
    <source>
        <dbReference type="EMBL" id="AAZ96076.1"/>
    </source>
</evidence>
<evidence type="ECO:0000256" key="3">
    <source>
        <dbReference type="ARBA" id="ARBA00022519"/>
    </source>
</evidence>
<comment type="similarity">
    <text evidence="9">Belongs to the FtsQ/DivIB family. FtsQ subfamily.</text>
</comment>
<feature type="transmembrane region" description="Helical" evidence="9">
    <location>
        <begin position="20"/>
        <end position="42"/>
    </location>
</feature>
<dbReference type="InterPro" id="IPR045335">
    <property type="entry name" value="FtsQ_C_sf"/>
</dbReference>
<dbReference type="Gene3D" id="3.10.20.310">
    <property type="entry name" value="membrane protein fhac"/>
    <property type="match status" value="1"/>
</dbReference>
<sequence>MNPPDLDAHPLCQVARVLTWGALALLGYGVLGWLAAQPWFALRTIEVKTPVAHVTEAQIRLVAERQVTGTFFTVDLERVQGSLEKLPWVRDARVERRWPDTLVVSLVEHVPLARWNDDALVNDRGEVFVAAVAARLPRLSGPEDSSEEVVAAYRRHQLALAPLGLTIRELRLSPRRAWRVRLDNGMQLALGREQTDARLARFIALYPRVFGAAAAVVEVATATSAEPAAMPVTVDLRYSDGFAVRTAGGVPPFKPSET</sequence>
<evidence type="ECO:0000256" key="5">
    <source>
        <dbReference type="ARBA" id="ARBA00022692"/>
    </source>
</evidence>
<dbReference type="RefSeq" id="WP_011310636.1">
    <property type="nucleotide sequence ID" value="NC_007404.1"/>
</dbReference>
<feature type="domain" description="POTRA" evidence="10">
    <location>
        <begin position="40"/>
        <end position="109"/>
    </location>
</feature>
<dbReference type="GO" id="GO:0090529">
    <property type="term" value="P:cell septum assembly"/>
    <property type="evidence" value="ECO:0007669"/>
    <property type="project" value="InterPro"/>
</dbReference>
<keyword evidence="6 9" id="KW-1133">Transmembrane helix</keyword>
<gene>
    <name evidence="9" type="primary">ftsQ</name>
    <name evidence="11" type="ordered locus">Tbd_0123</name>
</gene>
<keyword evidence="12" id="KW-1185">Reference proteome</keyword>
<dbReference type="Pfam" id="PF03799">
    <property type="entry name" value="FtsQ_DivIB_C"/>
    <property type="match status" value="1"/>
</dbReference>
<keyword evidence="7 9" id="KW-0472">Membrane</keyword>
<accession>Q3SMG9</accession>
<dbReference type="GO" id="GO:0043093">
    <property type="term" value="P:FtsZ-dependent cytokinesis"/>
    <property type="evidence" value="ECO:0007669"/>
    <property type="project" value="UniProtKB-UniRule"/>
</dbReference>
<dbReference type="HAMAP" id="MF_00911">
    <property type="entry name" value="FtsQ_subfam"/>
    <property type="match status" value="1"/>
</dbReference>
<dbReference type="Proteomes" id="UP000008291">
    <property type="component" value="Chromosome"/>
</dbReference>
<evidence type="ECO:0000256" key="9">
    <source>
        <dbReference type="HAMAP-Rule" id="MF_00911"/>
    </source>
</evidence>
<dbReference type="InterPro" id="IPR034746">
    <property type="entry name" value="POTRA"/>
</dbReference>
<reference evidence="11 12" key="1">
    <citation type="journal article" date="2006" name="J. Bacteriol.">
        <title>The genome sequence of the obligately chemolithoautotrophic, facultatively anaerobic bacterium Thiobacillus denitrificans.</title>
        <authorList>
            <person name="Beller H.R."/>
            <person name="Chain P.S."/>
            <person name="Letain T.E."/>
            <person name="Chakicherla A."/>
            <person name="Larimer F.W."/>
            <person name="Richardson P.M."/>
            <person name="Coleman M.A."/>
            <person name="Wood A.P."/>
            <person name="Kelly D.P."/>
        </authorList>
    </citation>
    <scope>NUCLEOTIDE SEQUENCE [LARGE SCALE GENOMIC DNA]</scope>
    <source>
        <strain evidence="11 12">ATCC 25259</strain>
    </source>
</reference>
<dbReference type="PROSITE" id="PS51779">
    <property type="entry name" value="POTRA"/>
    <property type="match status" value="1"/>
</dbReference>
<dbReference type="GO" id="GO:0032153">
    <property type="term" value="C:cell division site"/>
    <property type="evidence" value="ECO:0007669"/>
    <property type="project" value="UniProtKB-UniRule"/>
</dbReference>
<dbReference type="GO" id="GO:0005886">
    <property type="term" value="C:plasma membrane"/>
    <property type="evidence" value="ECO:0007669"/>
    <property type="project" value="UniProtKB-SubCell"/>
</dbReference>
<dbReference type="KEGG" id="tbd:Tbd_0123"/>
<evidence type="ECO:0000256" key="7">
    <source>
        <dbReference type="ARBA" id="ARBA00023136"/>
    </source>
</evidence>
<keyword evidence="5 9" id="KW-0812">Transmembrane</keyword>
<evidence type="ECO:0000256" key="2">
    <source>
        <dbReference type="ARBA" id="ARBA00022475"/>
    </source>
</evidence>
<keyword evidence="3 9" id="KW-0997">Cell inner membrane</keyword>
<evidence type="ECO:0000313" key="12">
    <source>
        <dbReference type="Proteomes" id="UP000008291"/>
    </source>
</evidence>
<evidence type="ECO:0000259" key="10">
    <source>
        <dbReference type="PROSITE" id="PS51779"/>
    </source>
</evidence>
<dbReference type="InterPro" id="IPR026579">
    <property type="entry name" value="FtsQ"/>
</dbReference>
<dbReference type="eggNOG" id="COG1589">
    <property type="taxonomic scope" value="Bacteria"/>
</dbReference>
<evidence type="ECO:0000256" key="8">
    <source>
        <dbReference type="ARBA" id="ARBA00023306"/>
    </source>
</evidence>
<evidence type="ECO:0000256" key="1">
    <source>
        <dbReference type="ARBA" id="ARBA00004370"/>
    </source>
</evidence>
<dbReference type="Pfam" id="PF08478">
    <property type="entry name" value="POTRA_1"/>
    <property type="match status" value="1"/>
</dbReference>
<dbReference type="STRING" id="292415.Tbd_0123"/>
<organism evidence="11 12">
    <name type="scientific">Thiobacillus denitrificans (strain ATCC 25259 / T1)</name>
    <dbReference type="NCBI Taxonomy" id="292415"/>
    <lineage>
        <taxon>Bacteria</taxon>
        <taxon>Pseudomonadati</taxon>
        <taxon>Pseudomonadota</taxon>
        <taxon>Betaproteobacteria</taxon>
        <taxon>Nitrosomonadales</taxon>
        <taxon>Thiobacillaceae</taxon>
        <taxon>Thiobacillus</taxon>
    </lineage>
</organism>
<keyword evidence="2 9" id="KW-1003">Cell membrane</keyword>
<dbReference type="Gene3D" id="3.40.50.11690">
    <property type="entry name" value="Cell division protein FtsQ/DivIB"/>
    <property type="match status" value="1"/>
</dbReference>
<dbReference type="InterPro" id="IPR005548">
    <property type="entry name" value="Cell_div_FtsQ/DivIB_C"/>
</dbReference>
<dbReference type="AlphaFoldDB" id="Q3SMG9"/>
<dbReference type="PANTHER" id="PTHR35851">
    <property type="entry name" value="CELL DIVISION PROTEIN FTSQ"/>
    <property type="match status" value="1"/>
</dbReference>